<dbReference type="AlphaFoldDB" id="A0A7W9UPV3"/>
<dbReference type="EMBL" id="JACHJK010000003">
    <property type="protein sequence ID" value="MBB5926747.1"/>
    <property type="molecule type" value="Genomic_DNA"/>
</dbReference>
<name>A0A7W9UPV3_9ACTN</name>
<gene>
    <name evidence="1" type="ORF">FHS34_002203</name>
</gene>
<dbReference type="RefSeq" id="WP_184963640.1">
    <property type="nucleotide sequence ID" value="NZ_BAAAWF010000101.1"/>
</dbReference>
<comment type="caution">
    <text evidence="1">The sequence shown here is derived from an EMBL/GenBank/DDBJ whole genome shotgun (WGS) entry which is preliminary data.</text>
</comment>
<keyword evidence="2" id="KW-1185">Reference proteome</keyword>
<sequence length="162" mass="17685">MSGPYGKRLWTVVSVLAVLAAAVVAWRLLRTPVPYSLHATPAVNVSVRAAQSEYPDVPELADDVELLVKAYVQRLAAGDTTDLARLGAPWYTGQDRAAQKLVTAYRAHTGGQVDAIVEEPVVPYLAAVELRFGDGRRQTLRLSRDHDDVWWLQLGDGDPVAP</sequence>
<reference evidence="1 2" key="1">
    <citation type="submission" date="2020-08" db="EMBL/GenBank/DDBJ databases">
        <title>Genomic Encyclopedia of Type Strains, Phase III (KMG-III): the genomes of soil and plant-associated and newly described type strains.</title>
        <authorList>
            <person name="Whitman W."/>
        </authorList>
    </citation>
    <scope>NUCLEOTIDE SEQUENCE [LARGE SCALE GENOMIC DNA]</scope>
    <source>
        <strain evidence="1 2">CECT 3313</strain>
    </source>
</reference>
<evidence type="ECO:0000313" key="1">
    <source>
        <dbReference type="EMBL" id="MBB5926747.1"/>
    </source>
</evidence>
<organism evidence="1 2">
    <name type="scientific">Streptomyces echinatus</name>
    <dbReference type="NCBI Taxonomy" id="67293"/>
    <lineage>
        <taxon>Bacteria</taxon>
        <taxon>Bacillati</taxon>
        <taxon>Actinomycetota</taxon>
        <taxon>Actinomycetes</taxon>
        <taxon>Kitasatosporales</taxon>
        <taxon>Streptomycetaceae</taxon>
        <taxon>Streptomyces</taxon>
    </lineage>
</organism>
<accession>A0A7W9UPV3</accession>
<proteinExistence type="predicted"/>
<protein>
    <submittedName>
        <fullName evidence="1">Uncharacterized protein</fullName>
    </submittedName>
</protein>
<evidence type="ECO:0000313" key="2">
    <source>
        <dbReference type="Proteomes" id="UP000585836"/>
    </source>
</evidence>
<dbReference type="Proteomes" id="UP000585836">
    <property type="component" value="Unassembled WGS sequence"/>
</dbReference>